<dbReference type="RefSeq" id="WP_067062909.1">
    <property type="nucleotide sequence ID" value="NZ_CP014699.1"/>
</dbReference>
<feature type="transmembrane region" description="Helical" evidence="1">
    <location>
        <begin position="75"/>
        <end position="93"/>
    </location>
</feature>
<dbReference type="AlphaFoldDB" id="A0A172Q875"/>
<keyword evidence="1" id="KW-0812">Transmembrane</keyword>
<feature type="transmembrane region" description="Helical" evidence="1">
    <location>
        <begin position="48"/>
        <end position="69"/>
    </location>
</feature>
<name>A0A172Q875_9STRE</name>
<dbReference type="PANTHER" id="PTHR40044:SF1">
    <property type="entry name" value="INTEGRAL MEMBRANE PROTEIN"/>
    <property type="match status" value="1"/>
</dbReference>
<dbReference type="PANTHER" id="PTHR40044">
    <property type="entry name" value="INTEGRAL MEMBRANE PROTEIN-RELATED"/>
    <property type="match status" value="1"/>
</dbReference>
<evidence type="ECO:0000313" key="3">
    <source>
        <dbReference type="Proteomes" id="UP000077317"/>
    </source>
</evidence>
<dbReference type="EMBL" id="CP014699">
    <property type="protein sequence ID" value="AND79627.1"/>
    <property type="molecule type" value="Genomic_DNA"/>
</dbReference>
<dbReference type="OrthoDB" id="1706970at2"/>
<feature type="transmembrane region" description="Helical" evidence="1">
    <location>
        <begin position="105"/>
        <end position="130"/>
    </location>
</feature>
<reference evidence="2 3" key="1">
    <citation type="journal article" date="2016" name="Int. J. Syst. Evol. Microbiol.">
        <title>Streptococcuspantholopis sp. nov., isolated from faeces of the Tibetan antelope (Pantholops hodgsonii).</title>
        <authorList>
            <person name="Bai X."/>
            <person name="Xiong Y."/>
            <person name="Lu S."/>
            <person name="Jin D."/>
            <person name="Lai X."/>
            <person name="Yang J."/>
            <person name="Niu L."/>
            <person name="Hu S."/>
            <person name="Meng X."/>
            <person name="Pu J."/>
            <person name="Ye C."/>
            <person name="Xu J."/>
        </authorList>
    </citation>
    <scope>NUCLEOTIDE SEQUENCE [LARGE SCALE GENOMIC DNA]</scope>
    <source>
        <strain evidence="2 3">TA 26</strain>
    </source>
</reference>
<sequence length="168" mass="18667">MEKLSVRDYAHIALIAAAYVVLTVTPPLNAISYGMYQFRVSEMLNFLAFYHPKYIIAVTLGCMLANLYSFELIDVAVGGGSTLIFVTLGVLLFSRYKKDYLFGGLFNKAFFYFSFFFAASMVTIAAELALLGAPFWLTWVTTAVGELMSLLVGAVIMDKIGQRFDLSQ</sequence>
<keyword evidence="1" id="KW-0472">Membrane</keyword>
<keyword evidence="1" id="KW-1133">Transmembrane helix</keyword>
<gene>
    <name evidence="2" type="ORF">A0O21_06120</name>
</gene>
<dbReference type="KEGG" id="spat:A0O21_06120"/>
<evidence type="ECO:0000256" key="1">
    <source>
        <dbReference type="SAM" id="Phobius"/>
    </source>
</evidence>
<dbReference type="Proteomes" id="UP000077317">
    <property type="component" value="Chromosome"/>
</dbReference>
<evidence type="ECO:0000313" key="2">
    <source>
        <dbReference type="EMBL" id="AND79627.1"/>
    </source>
</evidence>
<dbReference type="InterPro" id="IPR010387">
    <property type="entry name" value="QueT"/>
</dbReference>
<feature type="transmembrane region" description="Helical" evidence="1">
    <location>
        <begin position="12"/>
        <end position="36"/>
    </location>
</feature>
<proteinExistence type="predicted"/>
<dbReference type="Pfam" id="PF06177">
    <property type="entry name" value="QueT"/>
    <property type="match status" value="1"/>
</dbReference>
<dbReference type="PIRSF" id="PIRSF031501">
    <property type="entry name" value="QueT"/>
    <property type="match status" value="1"/>
</dbReference>
<feature type="transmembrane region" description="Helical" evidence="1">
    <location>
        <begin position="136"/>
        <end position="157"/>
    </location>
</feature>
<keyword evidence="3" id="KW-1185">Reference proteome</keyword>
<accession>A0A172Q875</accession>
<organism evidence="2 3">
    <name type="scientific">Streptococcus pantholopis</name>
    <dbReference type="NCBI Taxonomy" id="1811193"/>
    <lineage>
        <taxon>Bacteria</taxon>
        <taxon>Bacillati</taxon>
        <taxon>Bacillota</taxon>
        <taxon>Bacilli</taxon>
        <taxon>Lactobacillales</taxon>
        <taxon>Streptococcaceae</taxon>
        <taxon>Streptococcus</taxon>
    </lineage>
</organism>
<reference evidence="3" key="2">
    <citation type="submission" date="2016-03" db="EMBL/GenBank/DDBJ databases">
        <title>Streptococcus antelopensis sp. nov., isolated from the feces of the Tibetan antelope (Pantholops hodgsonii) in Hoh Xil National Nature Reserve, Qinghai, China.</title>
        <authorList>
            <person name="Bai X."/>
        </authorList>
    </citation>
    <scope>NUCLEOTIDE SEQUENCE [LARGE SCALE GENOMIC DNA]</scope>
    <source>
        <strain evidence="3">TA 26</strain>
    </source>
</reference>
<protein>
    <submittedName>
        <fullName evidence="2">Queuosine transporter QueT</fullName>
    </submittedName>
</protein>
<dbReference type="STRING" id="1811193.A0O21_06120"/>